<gene>
    <name evidence="1" type="ORF">M091_2772</name>
</gene>
<dbReference type="RefSeq" id="WP_036610010.1">
    <property type="nucleotide sequence ID" value="NZ_JNHK01000097.1"/>
</dbReference>
<sequence>MNCKSKLEKQYGQLLLIGYEQGGKYRHLGTAFLISSAGDIVTAGHVFEKYHIGEIPLSKYYCAFPDEKSELIAIQSVYVEYKQRNNQKDNVFKDLAFAKINLLTDIFFEFETHRPKIGERVVMEGLVNEKKVNGEVGDDITFRKNETNDYVDFEKVKSYSIPVTIVDRYLNDVDETAHTQSFFNNCFTVDRGLEKGASGCPILNDKRKVIGILFGGRNGKKFILHAGYIKKKLHKYLLEKQK</sequence>
<accession>A0AB34LAE5</accession>
<dbReference type="Pfam" id="PF13365">
    <property type="entry name" value="Trypsin_2"/>
    <property type="match status" value="1"/>
</dbReference>
<evidence type="ECO:0000313" key="2">
    <source>
        <dbReference type="Proteomes" id="UP000027850"/>
    </source>
</evidence>
<dbReference type="InterPro" id="IPR009003">
    <property type="entry name" value="Peptidase_S1_PA"/>
</dbReference>
<dbReference type="SUPFAM" id="SSF50494">
    <property type="entry name" value="Trypsin-like serine proteases"/>
    <property type="match status" value="1"/>
</dbReference>
<comment type="caution">
    <text evidence="1">The sequence shown here is derived from an EMBL/GenBank/DDBJ whole genome shotgun (WGS) entry which is preliminary data.</text>
</comment>
<dbReference type="Gene3D" id="2.40.10.10">
    <property type="entry name" value="Trypsin-like serine proteases"/>
    <property type="match status" value="2"/>
</dbReference>
<organism evidence="1 2">
    <name type="scientific">Parabacteroides distasonis str. 3776 D15 i</name>
    <dbReference type="NCBI Taxonomy" id="1339342"/>
    <lineage>
        <taxon>Bacteria</taxon>
        <taxon>Pseudomonadati</taxon>
        <taxon>Bacteroidota</taxon>
        <taxon>Bacteroidia</taxon>
        <taxon>Bacteroidales</taxon>
        <taxon>Tannerellaceae</taxon>
        <taxon>Parabacteroides</taxon>
    </lineage>
</organism>
<protein>
    <submittedName>
        <fullName evidence="1">Trypsin family protein</fullName>
    </submittedName>
</protein>
<dbReference type="InterPro" id="IPR043504">
    <property type="entry name" value="Peptidase_S1_PA_chymotrypsin"/>
</dbReference>
<reference evidence="1 2" key="1">
    <citation type="submission" date="2014-04" db="EMBL/GenBank/DDBJ databases">
        <authorList>
            <person name="Sears C."/>
            <person name="Carroll K."/>
            <person name="Sack B.R."/>
            <person name="Qadri F."/>
            <person name="Myers L.L."/>
            <person name="Chung G.-T."/>
            <person name="Escheverria P."/>
            <person name="Fraser C.M."/>
            <person name="Sadzewicz L."/>
            <person name="Shefchek K.A."/>
            <person name="Tallon L."/>
            <person name="Das S.P."/>
            <person name="Daugherty S."/>
            <person name="Mongodin E.F."/>
        </authorList>
    </citation>
    <scope>NUCLEOTIDE SEQUENCE [LARGE SCALE GENOMIC DNA]</scope>
    <source>
        <strain evidence="1 2">3776 D15 i</strain>
    </source>
</reference>
<dbReference type="Proteomes" id="UP000027850">
    <property type="component" value="Unassembled WGS sequence"/>
</dbReference>
<dbReference type="AlphaFoldDB" id="A0AB34LAE5"/>
<evidence type="ECO:0000313" key="1">
    <source>
        <dbReference type="EMBL" id="KDS34684.1"/>
    </source>
</evidence>
<name>A0AB34LAE5_PARDI</name>
<proteinExistence type="predicted"/>
<dbReference type="EMBL" id="JNHK01000097">
    <property type="protein sequence ID" value="KDS34684.1"/>
    <property type="molecule type" value="Genomic_DNA"/>
</dbReference>